<proteinExistence type="predicted"/>
<dbReference type="EMBL" id="JACXVP010000004">
    <property type="protein sequence ID" value="KAG5610398.1"/>
    <property type="molecule type" value="Genomic_DNA"/>
</dbReference>
<dbReference type="AlphaFoldDB" id="A0A9J5ZHX1"/>
<evidence type="ECO:0000313" key="2">
    <source>
        <dbReference type="Proteomes" id="UP000824120"/>
    </source>
</evidence>
<comment type="caution">
    <text evidence="1">The sequence shown here is derived from an EMBL/GenBank/DDBJ whole genome shotgun (WGS) entry which is preliminary data.</text>
</comment>
<organism evidence="1 2">
    <name type="scientific">Solanum commersonii</name>
    <name type="common">Commerson's wild potato</name>
    <name type="synonym">Commerson's nightshade</name>
    <dbReference type="NCBI Taxonomy" id="4109"/>
    <lineage>
        <taxon>Eukaryota</taxon>
        <taxon>Viridiplantae</taxon>
        <taxon>Streptophyta</taxon>
        <taxon>Embryophyta</taxon>
        <taxon>Tracheophyta</taxon>
        <taxon>Spermatophyta</taxon>
        <taxon>Magnoliopsida</taxon>
        <taxon>eudicotyledons</taxon>
        <taxon>Gunneridae</taxon>
        <taxon>Pentapetalae</taxon>
        <taxon>asterids</taxon>
        <taxon>lamiids</taxon>
        <taxon>Solanales</taxon>
        <taxon>Solanaceae</taxon>
        <taxon>Solanoideae</taxon>
        <taxon>Solaneae</taxon>
        <taxon>Solanum</taxon>
    </lineage>
</organism>
<accession>A0A9J5ZHX1</accession>
<keyword evidence="2" id="KW-1185">Reference proteome</keyword>
<dbReference type="Proteomes" id="UP000824120">
    <property type="component" value="Chromosome 4"/>
</dbReference>
<reference evidence="1 2" key="1">
    <citation type="submission" date="2020-09" db="EMBL/GenBank/DDBJ databases">
        <title>De no assembly of potato wild relative species, Solanum commersonii.</title>
        <authorList>
            <person name="Cho K."/>
        </authorList>
    </citation>
    <scope>NUCLEOTIDE SEQUENCE [LARGE SCALE GENOMIC DNA]</scope>
    <source>
        <strain evidence="1">LZ3.2</strain>
        <tissue evidence="1">Leaf</tissue>
    </source>
</reference>
<sequence>MRHRVDLFLTSMGSGDGCQDEDSSAPIRGYKRYLDLGKNPSLSISMFTKLASFLAFMKPTLTDISSIFLDGRSGESIQLDAAYLDAVLVHRTEGRTTIDPGPMRKGLNSYLP</sequence>
<name>A0A9J5ZHX1_SOLCO</name>
<protein>
    <submittedName>
        <fullName evidence="1">Uncharacterized protein</fullName>
    </submittedName>
</protein>
<evidence type="ECO:0000313" key="1">
    <source>
        <dbReference type="EMBL" id="KAG5610398.1"/>
    </source>
</evidence>
<gene>
    <name evidence="1" type="ORF">H5410_021679</name>
</gene>